<keyword evidence="5 6" id="KW-0472">Membrane</keyword>
<protein>
    <submittedName>
        <fullName evidence="7">Uncharacterized protein</fullName>
    </submittedName>
</protein>
<comment type="caution">
    <text evidence="7">The sequence shown here is derived from an EMBL/GenBank/DDBJ whole genome shotgun (WGS) entry which is preliminary data.</text>
</comment>
<evidence type="ECO:0000256" key="1">
    <source>
        <dbReference type="ARBA" id="ARBA00004141"/>
    </source>
</evidence>
<dbReference type="Proteomes" id="UP001237642">
    <property type="component" value="Unassembled WGS sequence"/>
</dbReference>
<dbReference type="EMBL" id="JAUIZM010000010">
    <property type="protein sequence ID" value="KAK1359109.1"/>
    <property type="molecule type" value="Genomic_DNA"/>
</dbReference>
<evidence type="ECO:0000256" key="5">
    <source>
        <dbReference type="ARBA" id="ARBA00023136"/>
    </source>
</evidence>
<gene>
    <name evidence="7" type="ORF">POM88_043583</name>
</gene>
<evidence type="ECO:0000256" key="3">
    <source>
        <dbReference type="ARBA" id="ARBA00022692"/>
    </source>
</evidence>
<keyword evidence="8" id="KW-1185">Reference proteome</keyword>
<evidence type="ECO:0000313" key="8">
    <source>
        <dbReference type="Proteomes" id="UP001237642"/>
    </source>
</evidence>
<accession>A0AAD8H2C5</accession>
<proteinExistence type="inferred from homology"/>
<comment type="subcellular location">
    <subcellularLocation>
        <location evidence="1">Membrane</location>
        <topology evidence="1">Multi-pass membrane protein</topology>
    </subcellularLocation>
</comment>
<dbReference type="AlphaFoldDB" id="A0AAD8H2C5"/>
<organism evidence="7 8">
    <name type="scientific">Heracleum sosnowskyi</name>
    <dbReference type="NCBI Taxonomy" id="360622"/>
    <lineage>
        <taxon>Eukaryota</taxon>
        <taxon>Viridiplantae</taxon>
        <taxon>Streptophyta</taxon>
        <taxon>Embryophyta</taxon>
        <taxon>Tracheophyta</taxon>
        <taxon>Spermatophyta</taxon>
        <taxon>Magnoliopsida</taxon>
        <taxon>eudicotyledons</taxon>
        <taxon>Gunneridae</taxon>
        <taxon>Pentapetalae</taxon>
        <taxon>asterids</taxon>
        <taxon>campanulids</taxon>
        <taxon>Apiales</taxon>
        <taxon>Apiaceae</taxon>
        <taxon>Apioideae</taxon>
        <taxon>apioid superclade</taxon>
        <taxon>Tordylieae</taxon>
        <taxon>Tordyliinae</taxon>
        <taxon>Heracleum</taxon>
    </lineage>
</organism>
<dbReference type="GO" id="GO:0016020">
    <property type="term" value="C:membrane"/>
    <property type="evidence" value="ECO:0007669"/>
    <property type="project" value="UniProtKB-SubCell"/>
</dbReference>
<sequence length="183" mass="21143">MWQVDKSMWYNKMQNLGVEPSSSTYVGFMRAVVKDKGSQAGIELLSADIGSNKLENKHVDRAPKKHLYFLIYLIRGEAGKWIAFVAVVLRLFFPRHFPDWLEMSGSLILLLVLFKFKTLIVALLEEEVEEDHFVVEDKEEEMCQVKILAHSKEEEEELVEVTMEEEEVILLIFNAIIVIKLGI</sequence>
<keyword evidence="4 6" id="KW-1133">Transmembrane helix</keyword>
<dbReference type="Pfam" id="PF05562">
    <property type="entry name" value="WCOR413"/>
    <property type="match status" value="1"/>
</dbReference>
<evidence type="ECO:0000256" key="4">
    <source>
        <dbReference type="ARBA" id="ARBA00022989"/>
    </source>
</evidence>
<evidence type="ECO:0000256" key="2">
    <source>
        <dbReference type="ARBA" id="ARBA00005852"/>
    </source>
</evidence>
<dbReference type="PANTHER" id="PTHR33596">
    <property type="entry name" value="COLD-REGULATED 413 PLASMA MEMBRANE PROTEIN 2"/>
    <property type="match status" value="1"/>
</dbReference>
<evidence type="ECO:0000256" key="6">
    <source>
        <dbReference type="SAM" id="Phobius"/>
    </source>
</evidence>
<reference evidence="7" key="2">
    <citation type="submission" date="2023-05" db="EMBL/GenBank/DDBJ databases">
        <authorList>
            <person name="Schelkunov M.I."/>
        </authorList>
    </citation>
    <scope>NUCLEOTIDE SEQUENCE</scope>
    <source>
        <strain evidence="7">Hsosn_3</strain>
        <tissue evidence="7">Leaf</tissue>
    </source>
</reference>
<reference evidence="7" key="1">
    <citation type="submission" date="2023-02" db="EMBL/GenBank/DDBJ databases">
        <title>Genome of toxic invasive species Heracleum sosnowskyi carries increased number of genes despite the absence of recent whole-genome duplications.</title>
        <authorList>
            <person name="Schelkunov M."/>
            <person name="Shtratnikova V."/>
            <person name="Makarenko M."/>
            <person name="Klepikova A."/>
            <person name="Omelchenko D."/>
            <person name="Novikova G."/>
            <person name="Obukhova E."/>
            <person name="Bogdanov V."/>
            <person name="Penin A."/>
            <person name="Logacheva M."/>
        </authorList>
    </citation>
    <scope>NUCLEOTIDE SEQUENCE</scope>
    <source>
        <strain evidence="7">Hsosn_3</strain>
        <tissue evidence="7">Leaf</tissue>
    </source>
</reference>
<comment type="similarity">
    <text evidence="2">Belongs to the Cold-regulated 413 protein family.</text>
</comment>
<dbReference type="InterPro" id="IPR008892">
    <property type="entry name" value="COR413"/>
</dbReference>
<dbReference type="PANTHER" id="PTHR33596:SF23">
    <property type="entry name" value="COLD-REGULATED 413 PLASMA MEMBRANE PROTEIN 2"/>
    <property type="match status" value="1"/>
</dbReference>
<evidence type="ECO:0000313" key="7">
    <source>
        <dbReference type="EMBL" id="KAK1359109.1"/>
    </source>
</evidence>
<keyword evidence="3 6" id="KW-0812">Transmembrane</keyword>
<name>A0AAD8H2C5_9APIA</name>
<feature type="transmembrane region" description="Helical" evidence="6">
    <location>
        <begin position="67"/>
        <end position="93"/>
    </location>
</feature>